<feature type="compositionally biased region" description="Polar residues" evidence="3">
    <location>
        <begin position="600"/>
        <end position="615"/>
    </location>
</feature>
<accession>A0A6B2KXW9</accession>
<dbReference type="Pfam" id="PF00501">
    <property type="entry name" value="AMP-binding"/>
    <property type="match status" value="1"/>
</dbReference>
<dbReference type="InterPro" id="IPR000873">
    <property type="entry name" value="AMP-dep_synth/lig_dom"/>
</dbReference>
<evidence type="ECO:0000259" key="4">
    <source>
        <dbReference type="Pfam" id="PF00501"/>
    </source>
</evidence>
<proteinExistence type="predicted"/>
<dbReference type="AlphaFoldDB" id="A0A6B2KXW9"/>
<dbReference type="SUPFAM" id="SSF56801">
    <property type="entry name" value="Acetyl-CoA synthetase-like"/>
    <property type="match status" value="1"/>
</dbReference>
<feature type="compositionally biased region" description="Low complexity" evidence="3">
    <location>
        <begin position="532"/>
        <end position="557"/>
    </location>
</feature>
<dbReference type="PANTHER" id="PTHR43272:SF33">
    <property type="entry name" value="AMP-BINDING DOMAIN-CONTAINING PROTEIN-RELATED"/>
    <property type="match status" value="1"/>
</dbReference>
<evidence type="ECO:0000256" key="3">
    <source>
        <dbReference type="SAM" id="MobiDB-lite"/>
    </source>
</evidence>
<keyword evidence="1" id="KW-0547">Nucleotide-binding</keyword>
<dbReference type="PANTHER" id="PTHR43272">
    <property type="entry name" value="LONG-CHAIN-FATTY-ACID--COA LIGASE"/>
    <property type="match status" value="1"/>
</dbReference>
<dbReference type="GO" id="GO:0005783">
    <property type="term" value="C:endoplasmic reticulum"/>
    <property type="evidence" value="ECO:0007669"/>
    <property type="project" value="TreeGrafter"/>
</dbReference>
<keyword evidence="2" id="KW-0067">ATP-binding</keyword>
<feature type="compositionally biased region" description="Low complexity" evidence="3">
    <location>
        <begin position="640"/>
        <end position="651"/>
    </location>
</feature>
<reference evidence="5" key="1">
    <citation type="journal article" date="2020" name="J. Eukaryot. Microbiol.">
        <title>De novo Sequencing, Assembly and Annotation of the Transcriptome for the Free-Living Testate Amoeba Arcella intermedia.</title>
        <authorList>
            <person name="Ribeiro G.M."/>
            <person name="Porfirio-Sousa A.L."/>
            <person name="Maurer-Alcala X.X."/>
            <person name="Katz L.A."/>
            <person name="Lahr D.J.G."/>
        </authorList>
    </citation>
    <scope>NUCLEOTIDE SEQUENCE</scope>
</reference>
<dbReference type="GO" id="GO:0016020">
    <property type="term" value="C:membrane"/>
    <property type="evidence" value="ECO:0007669"/>
    <property type="project" value="TreeGrafter"/>
</dbReference>
<feature type="region of interest" description="Disordered" evidence="3">
    <location>
        <begin position="530"/>
        <end position="676"/>
    </location>
</feature>
<protein>
    <recommendedName>
        <fullName evidence="4">AMP-dependent synthetase/ligase domain-containing protein</fullName>
    </recommendedName>
</protein>
<dbReference type="GO" id="GO:0004467">
    <property type="term" value="F:long-chain fatty acid-CoA ligase activity"/>
    <property type="evidence" value="ECO:0007669"/>
    <property type="project" value="TreeGrafter"/>
</dbReference>
<feature type="domain" description="AMP-dependent synthetase/ligase" evidence="4">
    <location>
        <begin position="17"/>
        <end position="437"/>
    </location>
</feature>
<name>A0A6B2KXW9_9EUKA</name>
<feature type="compositionally biased region" description="Low complexity" evidence="3">
    <location>
        <begin position="617"/>
        <end position="627"/>
    </location>
</feature>
<feature type="compositionally biased region" description="Pro residues" evidence="3">
    <location>
        <begin position="628"/>
        <end position="639"/>
    </location>
</feature>
<dbReference type="GO" id="GO:0005524">
    <property type="term" value="F:ATP binding"/>
    <property type="evidence" value="ECO:0007669"/>
    <property type="project" value="UniProtKB-KW"/>
</dbReference>
<evidence type="ECO:0000313" key="5">
    <source>
        <dbReference type="EMBL" id="NDV29613.1"/>
    </source>
</evidence>
<dbReference type="Gene3D" id="3.40.50.12780">
    <property type="entry name" value="N-terminal domain of ligase-like"/>
    <property type="match status" value="1"/>
</dbReference>
<dbReference type="InterPro" id="IPR042099">
    <property type="entry name" value="ANL_N_sf"/>
</dbReference>
<evidence type="ECO:0000256" key="1">
    <source>
        <dbReference type="ARBA" id="ARBA00022741"/>
    </source>
</evidence>
<evidence type="ECO:0000256" key="2">
    <source>
        <dbReference type="ARBA" id="ARBA00022840"/>
    </source>
</evidence>
<sequence>MISDLGGVKTLYEAFLASVKKYPNKKYLGYRESSTSKYKWIDYKTAYKRALAIGCGLLKLGLISHKDHVGLFSVNRCEWILVEQACNAYSFCLVPFYDSLDFNAYSYIINQTELTTIICSPEKVPDLIKYSKFLPTLQTIIYFDSIPPSLLPEATAKNIKLCSFDEVENSGNHSRIEVSPPSPDEICSICYTSGTLGNPKGVLISHENLVSDVAGCFLHGIQCNPNDIHMSYLPLAHVFERLVSTAMTCTGSAIGFFRGNITELFDDILELKPTVFISVPQLWHKFYDKTMESIAAAGKIKATLFANGFEAKKSLLKMGMYNHVIWDNLIFNNIKQKLGGEVRIILTGSAPIPQYLMDFIRICFSVPVVEGYGQTETPAAATLTLLTETSSGHVGVPLPCLEMKLIDVPEMGYFVIDFPDARGEVCFRGPCVSKGYFDYHQPTDDVWDADGWYHTGDIGALDKNKNLRIIDRKKNIFKLLDGPFISPEKIENVYLSSKYIQQCYVYGDALKPSCVAIVVLSPSFSRILTGASPSSSSLSTPTSTNTHSPTTSPSLSPRFISIDTEPSLRTQELKGEDPGPPPEQGDTLPPKETAPPAQPTPDQFSLPPAQTNEATQPVAIPAVAIPAPHGPPGLPPFPSSLPKSRSTVYTKPTPPVPSPGPTLSAPLPLTKNPETTPKELSYETPIKFKQNHFLQFSNHQYSKFYKYYNHELKNIILEDMKNIGLSEGLSPWELVSDIWITPEVMTVQNGLLTPTLKIRRSFAKIFYDREIAELYKIQSINN</sequence>
<dbReference type="EMBL" id="GIBP01000644">
    <property type="protein sequence ID" value="NDV29613.1"/>
    <property type="molecule type" value="Transcribed_RNA"/>
</dbReference>
<organism evidence="5">
    <name type="scientific">Arcella intermedia</name>
    <dbReference type="NCBI Taxonomy" id="1963864"/>
    <lineage>
        <taxon>Eukaryota</taxon>
        <taxon>Amoebozoa</taxon>
        <taxon>Tubulinea</taxon>
        <taxon>Elardia</taxon>
        <taxon>Arcellinida</taxon>
        <taxon>Sphaerothecina</taxon>
        <taxon>Arcellidae</taxon>
        <taxon>Arcella</taxon>
    </lineage>
</organism>